<dbReference type="SUPFAM" id="SSF48576">
    <property type="entry name" value="Terpenoid synthases"/>
    <property type="match status" value="1"/>
</dbReference>
<evidence type="ECO:0000256" key="3">
    <source>
        <dbReference type="ARBA" id="ARBA00022842"/>
    </source>
</evidence>
<dbReference type="GO" id="GO:0009686">
    <property type="term" value="P:gibberellin biosynthetic process"/>
    <property type="evidence" value="ECO:0007669"/>
    <property type="project" value="TreeGrafter"/>
</dbReference>
<dbReference type="FunFam" id="1.50.10.130:FF:000002">
    <property type="entry name" value="Ent-copalyl diphosphate synthase, chloroplastic"/>
    <property type="match status" value="1"/>
</dbReference>
<dbReference type="InterPro" id="IPR050148">
    <property type="entry name" value="Terpene_synthase-like"/>
</dbReference>
<protein>
    <recommendedName>
        <fullName evidence="4">Terpene synthase N-terminal domain-containing protein</fullName>
    </recommendedName>
</protein>
<reference evidence="5" key="1">
    <citation type="submission" date="2022-03" db="EMBL/GenBank/DDBJ databases">
        <title>A functionally conserved STORR gene fusion in Papaver species that diverged 16.8 million years ago.</title>
        <authorList>
            <person name="Catania T."/>
        </authorList>
    </citation>
    <scope>NUCLEOTIDE SEQUENCE</scope>
    <source>
        <strain evidence="5">S-191538</strain>
    </source>
</reference>
<dbReference type="GO" id="GO:0009507">
    <property type="term" value="C:chloroplast"/>
    <property type="evidence" value="ECO:0007669"/>
    <property type="project" value="TreeGrafter"/>
</dbReference>
<evidence type="ECO:0000256" key="1">
    <source>
        <dbReference type="ARBA" id="ARBA00001946"/>
    </source>
</evidence>
<evidence type="ECO:0000313" key="5">
    <source>
        <dbReference type="EMBL" id="MCL7021881.1"/>
    </source>
</evidence>
<evidence type="ECO:0000313" key="6">
    <source>
        <dbReference type="Proteomes" id="UP001177140"/>
    </source>
</evidence>
<accession>A0AA41RQL3</accession>
<dbReference type="InterPro" id="IPR036965">
    <property type="entry name" value="Terpene_synth_N_sf"/>
</dbReference>
<gene>
    <name evidence="5" type="ORF">MKW94_011434</name>
</gene>
<dbReference type="AlphaFoldDB" id="A0AA41RQL3"/>
<keyword evidence="3" id="KW-0460">Magnesium</keyword>
<dbReference type="SUPFAM" id="SSF48239">
    <property type="entry name" value="Terpenoid cyclases/Protein prenyltransferases"/>
    <property type="match status" value="2"/>
</dbReference>
<dbReference type="SFLD" id="SFLDG01605">
    <property type="entry name" value="Terpene_Cyclase_Like_1_N-term"/>
    <property type="match status" value="1"/>
</dbReference>
<dbReference type="EMBL" id="JAJJMA010005550">
    <property type="protein sequence ID" value="MCL7021881.1"/>
    <property type="molecule type" value="Genomic_DNA"/>
</dbReference>
<evidence type="ECO:0000256" key="2">
    <source>
        <dbReference type="ARBA" id="ARBA00022723"/>
    </source>
</evidence>
<dbReference type="PANTHER" id="PTHR31739">
    <property type="entry name" value="ENT-COPALYL DIPHOSPHATE SYNTHASE, CHLOROPLASTIC"/>
    <property type="match status" value="1"/>
</dbReference>
<keyword evidence="6" id="KW-1185">Reference proteome</keyword>
<evidence type="ECO:0000259" key="4">
    <source>
        <dbReference type="Pfam" id="PF01397"/>
    </source>
</evidence>
<name>A0AA41RQL3_PAPNU</name>
<dbReference type="Gene3D" id="1.10.600.10">
    <property type="entry name" value="Farnesyl Diphosphate Synthase"/>
    <property type="match status" value="1"/>
</dbReference>
<dbReference type="InterPro" id="IPR008930">
    <property type="entry name" value="Terpenoid_cyclase/PrenylTrfase"/>
</dbReference>
<dbReference type="GO" id="GO:0010333">
    <property type="term" value="F:terpene synthase activity"/>
    <property type="evidence" value="ECO:0007669"/>
    <property type="project" value="InterPro"/>
</dbReference>
<dbReference type="Pfam" id="PF01397">
    <property type="entry name" value="Terpene_synth"/>
    <property type="match status" value="1"/>
</dbReference>
<feature type="domain" description="Terpene synthase N-terminal" evidence="4">
    <location>
        <begin position="299"/>
        <end position="452"/>
    </location>
</feature>
<keyword evidence="2" id="KW-0479">Metal-binding</keyword>
<organism evidence="5 6">
    <name type="scientific">Papaver nudicaule</name>
    <name type="common">Iceland poppy</name>
    <dbReference type="NCBI Taxonomy" id="74823"/>
    <lineage>
        <taxon>Eukaryota</taxon>
        <taxon>Viridiplantae</taxon>
        <taxon>Streptophyta</taxon>
        <taxon>Embryophyta</taxon>
        <taxon>Tracheophyta</taxon>
        <taxon>Spermatophyta</taxon>
        <taxon>Magnoliopsida</taxon>
        <taxon>Ranunculales</taxon>
        <taxon>Papaveraceae</taxon>
        <taxon>Papaveroideae</taxon>
        <taxon>Papaver</taxon>
    </lineage>
</organism>
<sequence length="827" mass="94802">MACSSLPSTIDIRRVSTFDPTNILQPSLFCSFPCSSSIRSIGGGVRNNRDNIPLLCSTYNAISKHRTRGVQYIQWEDITTQQDETEQRLSVKISDPKNVVKEQVKLIKLRLSEMNDGEISISAYDTAWVALVEDIYESGSPQFPSSLCWIIENQLSDGSWGDQHIFSAHDRIINTLACVIALKAWNTCPSMRKKGLLFIKQNMCKLDDANTVHMPIGFEVVFPSLIEIARSLDIDFPDEDSPALKDIYAKRNLKLTRIPKEMMHVVPTTLLHSLEGMTDLDWEKLLKLQCADGSFLFSPASTAFHIWVVDRLDRLGISRYFQSEIKDCVDYVHRYWTENGVCWARNSKVADIDDTAMGFRILRLHGHNVSPDVFRHFKKGDEFFCFHGQSTSAVTGMFNLYRASQVMFPGETILEEAKQYSSTFLRKKQASNELLDKWIITKDLPGEVGYALDVPWYASLPRIETRFYVEQYGGDNDVWIGKTLYRMSNVNNNLYLELAKLDYNNCQAQHQLEWQEIQKWYNECNLELFGVEKETLLQSYFLATANIFATERSTERLAWTQTVVLMKAVSSFFETISVAEQKSFVNEFATHIGYDNIRIRQKRMRSITTVSKRTTMNHDIKEGKEFGDNHFHREKQQQLIQALVGTLHHLSLDVLVSHGSDIRHHLRSIWEIFLKQGGEKNRQHEEAFVLVRTITLCAGQSSQLLEKNAILSNTHLTRLVSLTNSLTLELLQTPGCHTLLDLIPHHSNNVHDKVHNKMEINGEAKEKVSIELGMQELVKRVHRKFDGIDPEIKQAFLAVVKTYYYAAYCSPATINHHIAKVLFERVA</sequence>
<dbReference type="Proteomes" id="UP001177140">
    <property type="component" value="Unassembled WGS sequence"/>
</dbReference>
<dbReference type="Gene3D" id="1.50.10.130">
    <property type="entry name" value="Terpene synthase, N-terminal domain"/>
    <property type="match status" value="1"/>
</dbReference>
<dbReference type="SFLD" id="SFLDG01014">
    <property type="entry name" value="Terpene_Cyclase_Like_1_N-term"/>
    <property type="match status" value="2"/>
</dbReference>
<proteinExistence type="predicted"/>
<dbReference type="PANTHER" id="PTHR31739:SF4">
    <property type="entry name" value="ENT-COPALYL DIPHOSPHATE SYNTHASE, CHLOROPLASTIC"/>
    <property type="match status" value="1"/>
</dbReference>
<comment type="caution">
    <text evidence="5">The sequence shown here is derived from an EMBL/GenBank/DDBJ whole genome shotgun (WGS) entry which is preliminary data.</text>
</comment>
<dbReference type="InterPro" id="IPR001906">
    <property type="entry name" value="Terpene_synth_N"/>
</dbReference>
<comment type="cofactor">
    <cofactor evidence="1">
        <name>Mg(2+)</name>
        <dbReference type="ChEBI" id="CHEBI:18420"/>
    </cofactor>
</comment>
<dbReference type="GO" id="GO:0000287">
    <property type="term" value="F:magnesium ion binding"/>
    <property type="evidence" value="ECO:0007669"/>
    <property type="project" value="TreeGrafter"/>
</dbReference>
<dbReference type="InterPro" id="IPR008949">
    <property type="entry name" value="Isoprenoid_synthase_dom_sf"/>
</dbReference>